<dbReference type="GO" id="GO:0005886">
    <property type="term" value="C:plasma membrane"/>
    <property type="evidence" value="ECO:0007669"/>
    <property type="project" value="UniProtKB-SubCell"/>
</dbReference>
<evidence type="ECO:0000256" key="4">
    <source>
        <dbReference type="ARBA" id="ARBA00005189"/>
    </source>
</evidence>
<feature type="domain" description="O-acyltransferase WSD1-like N-terminal" evidence="11">
    <location>
        <begin position="26"/>
        <end position="174"/>
    </location>
</feature>
<dbReference type="InterPro" id="IPR009721">
    <property type="entry name" value="O-acyltransferase_WSD1_C"/>
</dbReference>
<evidence type="ECO:0008006" key="15">
    <source>
        <dbReference type="Google" id="ProtNLM"/>
    </source>
</evidence>
<comment type="catalytic activity">
    <reaction evidence="9">
        <text>a long chain fatty alcohol + a fatty acyl-CoA = a long-chain alcohol wax ester + CoA</text>
        <dbReference type="Rhea" id="RHEA:38443"/>
        <dbReference type="ChEBI" id="CHEBI:17135"/>
        <dbReference type="ChEBI" id="CHEBI:57287"/>
        <dbReference type="ChEBI" id="CHEBI:77636"/>
        <dbReference type="ChEBI" id="CHEBI:235323"/>
        <dbReference type="EC" id="2.3.1.75"/>
    </reaction>
</comment>
<accession>A0A835HV76</accession>
<dbReference type="GO" id="GO:0004144">
    <property type="term" value="F:diacylglycerol O-acyltransferase activity"/>
    <property type="evidence" value="ECO:0007669"/>
    <property type="project" value="UniProtKB-EC"/>
</dbReference>
<dbReference type="Pfam" id="PF03007">
    <property type="entry name" value="WS_DGAT_cat"/>
    <property type="match status" value="1"/>
</dbReference>
<evidence type="ECO:0000259" key="12">
    <source>
        <dbReference type="Pfam" id="PF06974"/>
    </source>
</evidence>
<comment type="similarity">
    <text evidence="8">In the N-terminal section; belongs to the long-chain O-acyltransferase family.</text>
</comment>
<evidence type="ECO:0000256" key="7">
    <source>
        <dbReference type="ARBA" id="ARBA00023315"/>
    </source>
</evidence>
<dbReference type="OrthoDB" id="619536at2759"/>
<name>A0A835HV76_9MAGN</name>
<comment type="catalytic activity">
    <reaction evidence="10">
        <text>an acyl-CoA + a 1,2-diacyl-sn-glycerol = a triacyl-sn-glycerol + CoA</text>
        <dbReference type="Rhea" id="RHEA:10868"/>
        <dbReference type="ChEBI" id="CHEBI:17815"/>
        <dbReference type="ChEBI" id="CHEBI:57287"/>
        <dbReference type="ChEBI" id="CHEBI:58342"/>
        <dbReference type="ChEBI" id="CHEBI:64615"/>
        <dbReference type="EC" id="2.3.1.20"/>
    </reaction>
</comment>
<dbReference type="PANTHER" id="PTHR31650">
    <property type="entry name" value="O-ACYLTRANSFERASE (WSD1-LIKE) FAMILY PROTEIN"/>
    <property type="match status" value="1"/>
</dbReference>
<evidence type="ECO:0000256" key="9">
    <source>
        <dbReference type="ARBA" id="ARBA00047604"/>
    </source>
</evidence>
<evidence type="ECO:0000313" key="13">
    <source>
        <dbReference type="EMBL" id="KAF9603883.1"/>
    </source>
</evidence>
<comment type="caution">
    <text evidence="13">The sequence shown here is derived from an EMBL/GenBank/DDBJ whole genome shotgun (WGS) entry which is preliminary data.</text>
</comment>
<reference evidence="13 14" key="1">
    <citation type="submission" date="2020-10" db="EMBL/GenBank/DDBJ databases">
        <title>The Coptis chinensis genome and diversification of protoberbering-type alkaloids.</title>
        <authorList>
            <person name="Wang B."/>
            <person name="Shu S."/>
            <person name="Song C."/>
            <person name="Liu Y."/>
        </authorList>
    </citation>
    <scope>NUCLEOTIDE SEQUENCE [LARGE SCALE GENOMIC DNA]</scope>
    <source>
        <strain evidence="13">HL-2020</strain>
        <tissue evidence="13">Leaf</tissue>
    </source>
</reference>
<evidence type="ECO:0000256" key="10">
    <source>
        <dbReference type="ARBA" id="ARBA00048109"/>
    </source>
</evidence>
<comment type="pathway">
    <text evidence="3">Glycerolipid metabolism; triacylglycerol biosynthesis.</text>
</comment>
<keyword evidence="7" id="KW-0012">Acyltransferase</keyword>
<dbReference type="Pfam" id="PF06974">
    <property type="entry name" value="WS_DGAT_C"/>
    <property type="match status" value="1"/>
</dbReference>
<keyword evidence="14" id="KW-1185">Reference proteome</keyword>
<dbReference type="GO" id="GO:0047196">
    <property type="term" value="F:long-chain-alcohol O-fatty-acyltransferase activity"/>
    <property type="evidence" value="ECO:0007669"/>
    <property type="project" value="UniProtKB-EC"/>
</dbReference>
<evidence type="ECO:0000256" key="8">
    <source>
        <dbReference type="ARBA" id="ARBA00024360"/>
    </source>
</evidence>
<dbReference type="InterPro" id="IPR004255">
    <property type="entry name" value="O-acyltransferase_WSD1_N"/>
</dbReference>
<keyword evidence="5" id="KW-0808">Transferase</keyword>
<evidence type="ECO:0000256" key="3">
    <source>
        <dbReference type="ARBA" id="ARBA00004771"/>
    </source>
</evidence>
<evidence type="ECO:0000256" key="2">
    <source>
        <dbReference type="ARBA" id="ARBA00004586"/>
    </source>
</evidence>
<evidence type="ECO:0000259" key="11">
    <source>
        <dbReference type="Pfam" id="PF03007"/>
    </source>
</evidence>
<evidence type="ECO:0000256" key="1">
    <source>
        <dbReference type="ARBA" id="ARBA00004162"/>
    </source>
</evidence>
<evidence type="ECO:0000256" key="6">
    <source>
        <dbReference type="ARBA" id="ARBA00022824"/>
    </source>
</evidence>
<gene>
    <name evidence="13" type="ORF">IFM89_038164</name>
</gene>
<dbReference type="PANTHER" id="PTHR31650:SF34">
    <property type="entry name" value="O-ACYLTRANSFERASE WSD1-LIKE ISOFORM X1"/>
    <property type="match status" value="1"/>
</dbReference>
<comment type="subcellular location">
    <subcellularLocation>
        <location evidence="1">Cell membrane</location>
        <topology evidence="1">Single-pass membrane protein</topology>
    </subcellularLocation>
    <subcellularLocation>
        <location evidence="2">Endoplasmic reticulum membrane</location>
    </subcellularLocation>
</comment>
<dbReference type="EMBL" id="JADFTS010000006">
    <property type="protein sequence ID" value="KAF9603883.1"/>
    <property type="molecule type" value="Genomic_DNA"/>
</dbReference>
<feature type="domain" description="O-acyltransferase WSD1 C-terminal" evidence="12">
    <location>
        <begin position="224"/>
        <end position="369"/>
    </location>
</feature>
<organism evidence="13 14">
    <name type="scientific">Coptis chinensis</name>
    <dbReference type="NCBI Taxonomy" id="261450"/>
    <lineage>
        <taxon>Eukaryota</taxon>
        <taxon>Viridiplantae</taxon>
        <taxon>Streptophyta</taxon>
        <taxon>Embryophyta</taxon>
        <taxon>Tracheophyta</taxon>
        <taxon>Spermatophyta</taxon>
        <taxon>Magnoliopsida</taxon>
        <taxon>Ranunculales</taxon>
        <taxon>Ranunculaceae</taxon>
        <taxon>Coptidoideae</taxon>
        <taxon>Coptis</taxon>
    </lineage>
</organism>
<dbReference type="GO" id="GO:0019432">
    <property type="term" value="P:triglyceride biosynthetic process"/>
    <property type="evidence" value="ECO:0007669"/>
    <property type="project" value="TreeGrafter"/>
</dbReference>
<dbReference type="Proteomes" id="UP000631114">
    <property type="component" value="Unassembled WGS sequence"/>
</dbReference>
<sequence>MAFNKPIRTLKVEEEEETLLPMSPTGQCLSERLSSNQPLWEVHVVKYPSMNGAGSLVFKFSHALGDGYSIVSVIFSAIERADDPSLPLTLPNMSLSITGGKKSLWNYFMMCFNTVSDLSFSVLKGSVLVDSKSAVRSGMVGVEFEPIAISSISISMERLNLVKSEIGGTVNDVVTGLIYYIIHLYMLRKGDTSGGKNMNLLVMFNMRMLGGYKNIAEMMKANIWGNRVAFLHAPIPNITGEEKIDPLYFINKGKEVMDRKKNSLFTFLTNPIINVLRCLKGPKGVADYVHSNFKNTTTTVTSLIGPKEKLALAGHPISSSYFIVAGIPQSLVFTVASCMGQLRLVATTQKNFIDSQPFAACMREAFENIFDAACDHGRNP</sequence>
<evidence type="ECO:0000256" key="5">
    <source>
        <dbReference type="ARBA" id="ARBA00022679"/>
    </source>
</evidence>
<dbReference type="InterPro" id="IPR045034">
    <property type="entry name" value="O-acyltransferase_WSD1-like"/>
</dbReference>
<protein>
    <recommendedName>
        <fullName evidence="15">Diacylglycerol O-acyltransferase</fullName>
    </recommendedName>
</protein>
<evidence type="ECO:0000313" key="14">
    <source>
        <dbReference type="Proteomes" id="UP000631114"/>
    </source>
</evidence>
<dbReference type="AlphaFoldDB" id="A0A835HV76"/>
<keyword evidence="6" id="KW-0256">Endoplasmic reticulum</keyword>
<proteinExistence type="inferred from homology"/>
<comment type="pathway">
    <text evidence="4">Lipid metabolism.</text>
</comment>
<dbReference type="GO" id="GO:0005789">
    <property type="term" value="C:endoplasmic reticulum membrane"/>
    <property type="evidence" value="ECO:0007669"/>
    <property type="project" value="UniProtKB-SubCell"/>
</dbReference>